<reference evidence="4 5" key="2">
    <citation type="submission" date="2014-03" db="EMBL/GenBank/DDBJ databases">
        <title>Draft Genome Sequences of Four Burkholderia Strains.</title>
        <authorList>
            <person name="Liu X.Y."/>
            <person name="Li C.X."/>
            <person name="Xu J.H."/>
        </authorList>
    </citation>
    <scope>NUCLEOTIDE SEQUENCE [LARGE SCALE GENOMIC DNA]</scope>
    <source>
        <strain evidence="4 5">R27</strain>
    </source>
</reference>
<evidence type="ECO:0000259" key="2">
    <source>
        <dbReference type="Pfam" id="PF01557"/>
    </source>
</evidence>
<reference evidence="6" key="3">
    <citation type="journal article" date="2019" name="Int. J. Syst. Evol. Microbiol.">
        <title>The Global Catalogue of Microorganisms (GCM) 10K type strain sequencing project: providing services to taxonomists for standard genome sequencing and annotation.</title>
        <authorList>
            <consortium name="The Broad Institute Genomics Platform"/>
            <consortium name="The Broad Institute Genome Sequencing Center for Infectious Disease"/>
            <person name="Wu L."/>
            <person name="Ma J."/>
        </authorList>
    </citation>
    <scope>NUCLEOTIDE SEQUENCE [LARGE SCALE GENOMIC DNA]</scope>
    <source>
        <strain evidence="6">CGMCC 1.11013</strain>
    </source>
</reference>
<dbReference type="InterPro" id="IPR036663">
    <property type="entry name" value="Fumarylacetoacetase_C_sf"/>
</dbReference>
<dbReference type="OrthoDB" id="9805307at2"/>
<dbReference type="SUPFAM" id="SSF56529">
    <property type="entry name" value="FAH"/>
    <property type="match status" value="1"/>
</dbReference>
<evidence type="ECO:0000313" key="4">
    <source>
        <dbReference type="EMBL" id="KDR25637.1"/>
    </source>
</evidence>
<dbReference type="EMBL" id="JFHE01000069">
    <property type="protein sequence ID" value="KDR25637.1"/>
    <property type="molecule type" value="Genomic_DNA"/>
</dbReference>
<gene>
    <name evidence="4" type="ORF">BG57_29200</name>
    <name evidence="3" type="ORF">GCM10010985_60990</name>
</gene>
<keyword evidence="6" id="KW-1185">Reference proteome</keyword>
<evidence type="ECO:0000313" key="3">
    <source>
        <dbReference type="EMBL" id="GGD98043.1"/>
    </source>
</evidence>
<evidence type="ECO:0000256" key="1">
    <source>
        <dbReference type="ARBA" id="ARBA00022723"/>
    </source>
</evidence>
<protein>
    <submittedName>
        <fullName evidence="4">Fumarylacetoacetate hydrolase</fullName>
    </submittedName>
    <submittedName>
        <fullName evidence="3">Fumarylpyruvate hydrolase</fullName>
    </submittedName>
</protein>
<dbReference type="PANTHER" id="PTHR11820">
    <property type="entry name" value="ACYLPYRUVASE"/>
    <property type="match status" value="1"/>
</dbReference>
<feature type="domain" description="Fumarylacetoacetase-like C-terminal" evidence="2">
    <location>
        <begin position="28"/>
        <end position="228"/>
    </location>
</feature>
<proteinExistence type="predicted"/>
<dbReference type="Proteomes" id="UP000027439">
    <property type="component" value="Unassembled WGS sequence"/>
</dbReference>
<dbReference type="Pfam" id="PF01557">
    <property type="entry name" value="FAA_hydrolase"/>
    <property type="match status" value="1"/>
</dbReference>
<dbReference type="EMBL" id="BMEG01000023">
    <property type="protein sequence ID" value="GGD98043.1"/>
    <property type="molecule type" value="Genomic_DNA"/>
</dbReference>
<keyword evidence="4" id="KW-0378">Hydrolase</keyword>
<dbReference type="GO" id="GO:0018773">
    <property type="term" value="F:acetylpyruvate hydrolase activity"/>
    <property type="evidence" value="ECO:0007669"/>
    <property type="project" value="TreeGrafter"/>
</dbReference>
<evidence type="ECO:0000313" key="6">
    <source>
        <dbReference type="Proteomes" id="UP000597138"/>
    </source>
</evidence>
<evidence type="ECO:0000313" key="5">
    <source>
        <dbReference type="Proteomes" id="UP000027439"/>
    </source>
</evidence>
<dbReference type="InterPro" id="IPR011234">
    <property type="entry name" value="Fumarylacetoacetase-like_C"/>
</dbReference>
<dbReference type="AlphaFoldDB" id="A0A069NC19"/>
<accession>A0A069NC19</accession>
<dbReference type="Gene3D" id="3.90.850.10">
    <property type="entry name" value="Fumarylacetoacetase-like, C-terminal domain"/>
    <property type="match status" value="1"/>
</dbReference>
<reference evidence="3" key="4">
    <citation type="submission" date="2024-05" db="EMBL/GenBank/DDBJ databases">
        <authorList>
            <person name="Sun Q."/>
            <person name="Zhou Y."/>
        </authorList>
    </citation>
    <scope>NUCLEOTIDE SEQUENCE</scope>
    <source>
        <strain evidence="3">CGMCC 1.11013</strain>
    </source>
</reference>
<dbReference type="GO" id="GO:0046872">
    <property type="term" value="F:metal ion binding"/>
    <property type="evidence" value="ECO:0007669"/>
    <property type="project" value="UniProtKB-KW"/>
</dbReference>
<dbReference type="PANTHER" id="PTHR11820:SF90">
    <property type="entry name" value="FLUTATHIONE S-TRANSFERASE"/>
    <property type="match status" value="1"/>
</dbReference>
<reference evidence="3" key="1">
    <citation type="journal article" date="2014" name="Int. J. Syst. Evol. Microbiol.">
        <title>Complete genome of a new Firmicutes species belonging to the dominant human colonic microbiota ('Ruminococcus bicirculans') reveals two chromosomes and a selective capacity to utilize plant glucans.</title>
        <authorList>
            <consortium name="NISC Comparative Sequencing Program"/>
            <person name="Wegmann U."/>
            <person name="Louis P."/>
            <person name="Goesmann A."/>
            <person name="Henrissat B."/>
            <person name="Duncan S.H."/>
            <person name="Flint H.J."/>
        </authorList>
    </citation>
    <scope>NUCLEOTIDE SEQUENCE</scope>
    <source>
        <strain evidence="3">CGMCC 1.11013</strain>
    </source>
</reference>
<dbReference type="RefSeq" id="WP_035970654.1">
    <property type="nucleotide sequence ID" value="NZ_BMEG01000023.1"/>
</dbReference>
<keyword evidence="1" id="KW-0479">Metal-binding</keyword>
<dbReference type="eggNOG" id="COG0179">
    <property type="taxonomic scope" value="Bacteria"/>
</dbReference>
<dbReference type="Proteomes" id="UP000597138">
    <property type="component" value="Unassembled WGS sequence"/>
</dbReference>
<dbReference type="STRING" id="1071679.BG57_29200"/>
<organism evidence="4 5">
    <name type="scientific">Caballeronia grimmiae</name>
    <dbReference type="NCBI Taxonomy" id="1071679"/>
    <lineage>
        <taxon>Bacteria</taxon>
        <taxon>Pseudomonadati</taxon>
        <taxon>Pseudomonadota</taxon>
        <taxon>Betaproteobacteria</taxon>
        <taxon>Burkholderiales</taxon>
        <taxon>Burkholderiaceae</taxon>
        <taxon>Caballeronia</taxon>
    </lineage>
</organism>
<sequence length="242" mass="26283">MPRYAVVPPEITSISIAGRDDRFPVRRVFCVGRNYAEHAREMGGDPDKEPPFFFQKPADAVIEATGVVPYPPLTSDFQFEIEMVIAIGEEGFDVTREQALTHVWGYAVGVDLTRRDLQAEAKAQRRPWDWAKAFDASAPITQLRPVSQIGHPSTGRIWLAVNGEAKQESNLSAMVWPVPDVVRYVSQSIVLKPGDIIFSGTPAGVGPLRPGDVVSGGVEGLAEFEFRVGPKLASAVATGPGE</sequence>
<comment type="caution">
    <text evidence="4">The sequence shown here is derived from an EMBL/GenBank/DDBJ whole genome shotgun (WGS) entry which is preliminary data.</text>
</comment>
<name>A0A069NC19_9BURK</name>